<feature type="region of interest" description="Disordered" evidence="1">
    <location>
        <begin position="274"/>
        <end position="354"/>
    </location>
</feature>
<dbReference type="EMBL" id="JAADJZ010000003">
    <property type="protein sequence ID" value="KAF2876317.1"/>
    <property type="molecule type" value="Genomic_DNA"/>
</dbReference>
<sequence>MTDLAAILPIVSRSSALTLGLYQLPIAANATNNTTGIAKSINEFSLIIKQVGTIIKENDRLPSSEAIETLQDIVEQCTAILSEIEDAIPLSSTPANEGLHYSQSSRGPWFQPSPVLMARLDYLVAHLNSLKSTLSVLLQTLHTAQSIVWARVRPTISPKQAAMAMINEKAQLETLIIEQQLSILSATKIYEPSRSDVGLLMEQDSSQSLVAVENAPSQPAHLFRYQDEFLAGLDTSDAGESEWLPAVCGNSKSHLESILARWTRLRQFEERLQDAERTSEAKKRETQQASVESDSEDDFGSLPDSSNSDTRQATPKPSPPDNTQPLSAKTTPLPIPVPGTRYGPTAPLSPASSFAASPSSSAAFLASTTQTGYTSTSPRSSISSQPISAAAAISAKSQDDDVALEIPWTLCTPKHYWKHIDGTVTATNTTAPPSAAFSDRNSWTEILASWVCRKAIREARYKYTQVQKEGRDGGRRTAFETCFCIQQALTFDQVLRLVERTVEIYRQTRPPSPSPPAPPPLARTSFERPAIDRDRTLRASHQPHQPPLSLESSTTSFPFPPPPPPGGPPPLDRATSMPGPSAAAYPYAANPQASIHHLPLIPQGSYPPHAAPYASYAAHPAPFSPTQPAYTPHLHRPPSSHARPQPPQQLPHPASNPNSSRPSFPSSPSSPALSSDSDIGAPTATRSRATRSRSRRPAPSHNHSHSHSYKKKASHKGTVGALVGVGGLTALLDGLVGL</sequence>
<comment type="caution">
    <text evidence="2">The sequence shown here is derived from an EMBL/GenBank/DDBJ whole genome shotgun (WGS) entry which is preliminary data.</text>
</comment>
<feature type="region of interest" description="Disordered" evidence="1">
    <location>
        <begin position="538"/>
        <end position="585"/>
    </location>
</feature>
<feature type="compositionally biased region" description="Polar residues" evidence="1">
    <location>
        <begin position="303"/>
        <end position="315"/>
    </location>
</feature>
<evidence type="ECO:0000313" key="3">
    <source>
        <dbReference type="Proteomes" id="UP000481861"/>
    </source>
</evidence>
<evidence type="ECO:0000256" key="1">
    <source>
        <dbReference type="SAM" id="MobiDB-lite"/>
    </source>
</evidence>
<feature type="region of interest" description="Disordered" evidence="1">
    <location>
        <begin position="617"/>
        <end position="715"/>
    </location>
</feature>
<feature type="compositionally biased region" description="Basic and acidic residues" evidence="1">
    <location>
        <begin position="274"/>
        <end position="286"/>
    </location>
</feature>
<dbReference type="AlphaFoldDB" id="A0A7C8ICM6"/>
<dbReference type="Proteomes" id="UP000481861">
    <property type="component" value="Unassembled WGS sequence"/>
</dbReference>
<name>A0A7C8ICM6_9PLEO</name>
<accession>A0A7C8ICM6</accession>
<keyword evidence="3" id="KW-1185">Reference proteome</keyword>
<feature type="compositionally biased region" description="Basic residues" evidence="1">
    <location>
        <begin position="688"/>
        <end position="715"/>
    </location>
</feature>
<evidence type="ECO:0008006" key="4">
    <source>
        <dbReference type="Google" id="ProtNLM"/>
    </source>
</evidence>
<organism evidence="2 3">
    <name type="scientific">Massariosphaeria phaeospora</name>
    <dbReference type="NCBI Taxonomy" id="100035"/>
    <lineage>
        <taxon>Eukaryota</taxon>
        <taxon>Fungi</taxon>
        <taxon>Dikarya</taxon>
        <taxon>Ascomycota</taxon>
        <taxon>Pezizomycotina</taxon>
        <taxon>Dothideomycetes</taxon>
        <taxon>Pleosporomycetidae</taxon>
        <taxon>Pleosporales</taxon>
        <taxon>Pleosporales incertae sedis</taxon>
        <taxon>Massariosphaeria</taxon>
    </lineage>
</organism>
<proteinExistence type="predicted"/>
<gene>
    <name evidence="2" type="ORF">BDV95DRAFT_590454</name>
</gene>
<feature type="compositionally biased region" description="Pro residues" evidence="1">
    <location>
        <begin position="558"/>
        <end position="571"/>
    </location>
</feature>
<feature type="compositionally biased region" description="Low complexity" evidence="1">
    <location>
        <begin position="547"/>
        <end position="557"/>
    </location>
</feature>
<reference evidence="2 3" key="1">
    <citation type="submission" date="2020-01" db="EMBL/GenBank/DDBJ databases">
        <authorList>
            <consortium name="DOE Joint Genome Institute"/>
            <person name="Haridas S."/>
            <person name="Albert R."/>
            <person name="Binder M."/>
            <person name="Bloem J."/>
            <person name="Labutti K."/>
            <person name="Salamov A."/>
            <person name="Andreopoulos B."/>
            <person name="Baker S.E."/>
            <person name="Barry K."/>
            <person name="Bills G."/>
            <person name="Bluhm B.H."/>
            <person name="Cannon C."/>
            <person name="Castanera R."/>
            <person name="Culley D.E."/>
            <person name="Daum C."/>
            <person name="Ezra D."/>
            <person name="Gonzalez J.B."/>
            <person name="Henrissat B."/>
            <person name="Kuo A."/>
            <person name="Liang C."/>
            <person name="Lipzen A."/>
            <person name="Lutzoni F."/>
            <person name="Magnuson J."/>
            <person name="Mondo S."/>
            <person name="Nolan M."/>
            <person name="Ohm R."/>
            <person name="Pangilinan J."/>
            <person name="Park H.-J.H."/>
            <person name="Ramirez L."/>
            <person name="Alfaro M."/>
            <person name="Sun H."/>
            <person name="Tritt A."/>
            <person name="Yoshinaga Y."/>
            <person name="Zwiers L.-H.L."/>
            <person name="Turgeon B.G."/>
            <person name="Goodwin S.B."/>
            <person name="Spatafora J.W."/>
            <person name="Crous P.W."/>
            <person name="Grigoriev I.V."/>
        </authorList>
    </citation>
    <scope>NUCLEOTIDE SEQUENCE [LARGE SCALE GENOMIC DNA]</scope>
    <source>
        <strain evidence="2 3">CBS 611.86</strain>
    </source>
</reference>
<dbReference type="OrthoDB" id="5431013at2759"/>
<protein>
    <recommendedName>
        <fullName evidence="4">Fungal N-terminal domain-containing protein</fullName>
    </recommendedName>
</protein>
<evidence type="ECO:0000313" key="2">
    <source>
        <dbReference type="EMBL" id="KAF2876317.1"/>
    </source>
</evidence>
<feature type="compositionally biased region" description="Low complexity" evidence="1">
    <location>
        <begin position="651"/>
        <end position="687"/>
    </location>
</feature>